<reference evidence="1" key="1">
    <citation type="submission" date="2022-10" db="EMBL/GenBank/DDBJ databases">
        <authorList>
            <person name="Turner M.S."/>
            <person name="Huang W."/>
        </authorList>
    </citation>
    <scope>NUCLEOTIDE SEQUENCE</scope>
    <source>
        <strain evidence="1">3</strain>
    </source>
</reference>
<accession>A0A9X4S863</accession>
<dbReference type="RefSeq" id="WP_278228965.1">
    <property type="nucleotide sequence ID" value="NZ_JAOWLY010000006.1"/>
</dbReference>
<name>A0A9X4S863_9LACT</name>
<gene>
    <name evidence="1" type="ORF">OGZ51_07135</name>
</gene>
<dbReference type="EMBL" id="JAOWLY010000006">
    <property type="protein sequence ID" value="MDG4983914.1"/>
    <property type="molecule type" value="Genomic_DNA"/>
</dbReference>
<evidence type="ECO:0000313" key="1">
    <source>
        <dbReference type="EMBL" id="MDG4983914.1"/>
    </source>
</evidence>
<organism evidence="1 2">
    <name type="scientific">Lactococcus lactis</name>
    <dbReference type="NCBI Taxonomy" id="1358"/>
    <lineage>
        <taxon>Bacteria</taxon>
        <taxon>Bacillati</taxon>
        <taxon>Bacillota</taxon>
        <taxon>Bacilli</taxon>
        <taxon>Lactobacillales</taxon>
        <taxon>Streptococcaceae</taxon>
        <taxon>Lactococcus</taxon>
    </lineage>
</organism>
<proteinExistence type="predicted"/>
<protein>
    <submittedName>
        <fullName evidence="1">Uncharacterized protein</fullName>
    </submittedName>
</protein>
<sequence length="107" mass="11843">MPEKFQTLPFEPDYLTGEIIVTGETKDQELFSAPRESLGSHLVTTATNKDHRSFVIATKTGARMVKAKAGEPIQLANPQLGYIWEKNATGRDLDIPVIFADNIQKQG</sequence>
<reference evidence="1" key="2">
    <citation type="journal article" date="2023" name="Food Microbiol.">
        <title>Evaluation of the fermentation potential of lactic acid bacteria isolated from herbs, fruits and vegetables as starter cultures in nut-based milk alternatives.</title>
        <authorList>
            <person name="Huang W."/>
            <person name="Dong A."/>
            <person name="Pham H.T."/>
            <person name="Zhou C."/>
            <person name="Huo Z."/>
            <person name="Watjen A.P."/>
            <person name="Prakash S."/>
            <person name="Bang-Berthelsen C.H."/>
            <person name="Turner M.S."/>
        </authorList>
    </citation>
    <scope>NUCLEOTIDE SEQUENCE</scope>
    <source>
        <strain evidence="1">3</strain>
    </source>
</reference>
<dbReference type="AlphaFoldDB" id="A0A9X4S863"/>
<evidence type="ECO:0000313" key="2">
    <source>
        <dbReference type="Proteomes" id="UP001152614"/>
    </source>
</evidence>
<dbReference type="Proteomes" id="UP001152614">
    <property type="component" value="Unassembled WGS sequence"/>
</dbReference>
<comment type="caution">
    <text evidence="1">The sequence shown here is derived from an EMBL/GenBank/DDBJ whole genome shotgun (WGS) entry which is preliminary data.</text>
</comment>